<dbReference type="Gene3D" id="3.30.559.10">
    <property type="entry name" value="Chloramphenicol acetyltransferase-like domain"/>
    <property type="match status" value="1"/>
</dbReference>
<dbReference type="InterPro" id="IPR023213">
    <property type="entry name" value="CAT-like_dom_sf"/>
</dbReference>
<dbReference type="Proteomes" id="UP000775547">
    <property type="component" value="Unassembled WGS sequence"/>
</dbReference>
<evidence type="ECO:0000313" key="2">
    <source>
        <dbReference type="Proteomes" id="UP000775547"/>
    </source>
</evidence>
<organism evidence="1 2">
    <name type="scientific">Asterophora parasitica</name>
    <dbReference type="NCBI Taxonomy" id="117018"/>
    <lineage>
        <taxon>Eukaryota</taxon>
        <taxon>Fungi</taxon>
        <taxon>Dikarya</taxon>
        <taxon>Basidiomycota</taxon>
        <taxon>Agaricomycotina</taxon>
        <taxon>Agaricomycetes</taxon>
        <taxon>Agaricomycetidae</taxon>
        <taxon>Agaricales</taxon>
        <taxon>Tricholomatineae</taxon>
        <taxon>Lyophyllaceae</taxon>
        <taxon>Asterophora</taxon>
    </lineage>
</organism>
<proteinExistence type="predicted"/>
<dbReference type="AlphaFoldDB" id="A0A9P7G0W5"/>
<dbReference type="OrthoDB" id="21502at2759"/>
<sequence>MNILQETLQELTAAAPSIQKSLPRSLMFSASWSPQASRILWWQSKAEVKAVYLRENVDMVRKVKDEVKRSGTGFVSTGDVIVAWLLKAAYLGETDKNTIWGTTIVSIRGPLEEKNPTFNSYMHNSIMPSCPPPLLKEEIVSKSLAELAVIYQKAIEEVQNVPFIQAYNHWVVKIGGVAMPTRR</sequence>
<accession>A0A9P7G0W5</accession>
<evidence type="ECO:0000313" key="1">
    <source>
        <dbReference type="EMBL" id="KAG5640820.1"/>
    </source>
</evidence>
<dbReference type="EMBL" id="JABCKV010000488">
    <property type="protein sequence ID" value="KAG5640820.1"/>
    <property type="molecule type" value="Genomic_DNA"/>
</dbReference>
<gene>
    <name evidence="1" type="ORF">DXG03_006899</name>
</gene>
<protein>
    <submittedName>
        <fullName evidence="1">Uncharacterized protein</fullName>
    </submittedName>
</protein>
<keyword evidence="2" id="KW-1185">Reference proteome</keyword>
<reference evidence="1" key="2">
    <citation type="submission" date="2021-10" db="EMBL/GenBank/DDBJ databases">
        <title>Phylogenomics reveals ancestral predisposition of the termite-cultivated fungus Termitomyces towards a domesticated lifestyle.</title>
        <authorList>
            <person name="Auxier B."/>
            <person name="Grum-Grzhimaylo A."/>
            <person name="Cardenas M.E."/>
            <person name="Lodge J.D."/>
            <person name="Laessoe T."/>
            <person name="Pedersen O."/>
            <person name="Smith M.E."/>
            <person name="Kuyper T.W."/>
            <person name="Franco-Molano E.A."/>
            <person name="Baroni T.J."/>
            <person name="Aanen D.K."/>
        </authorList>
    </citation>
    <scope>NUCLEOTIDE SEQUENCE</scope>
    <source>
        <strain evidence="1">AP01</strain>
        <tissue evidence="1">Mycelium</tissue>
    </source>
</reference>
<name>A0A9P7G0W5_9AGAR</name>
<reference evidence="1" key="1">
    <citation type="submission" date="2020-07" db="EMBL/GenBank/DDBJ databases">
        <authorList>
            <person name="Nieuwenhuis M."/>
            <person name="Van De Peppel L.J.J."/>
        </authorList>
    </citation>
    <scope>NUCLEOTIDE SEQUENCE</scope>
    <source>
        <strain evidence="1">AP01</strain>
        <tissue evidence="1">Mycelium</tissue>
    </source>
</reference>
<comment type="caution">
    <text evidence="1">The sequence shown here is derived from an EMBL/GenBank/DDBJ whole genome shotgun (WGS) entry which is preliminary data.</text>
</comment>